<proteinExistence type="inferred from homology"/>
<dbReference type="InterPro" id="IPR003209">
    <property type="entry name" value="METHMP_CycHdrlase"/>
</dbReference>
<keyword evidence="14" id="KW-1185">Reference proteome</keyword>
<sequence>MKTLNEGAYERVSEMIEKSHELGISVIKTKTGSTVLDVGIGSNGSYEAGRLFAEACMGGFGEVSFGVYPGLSIPSVTVQVANPAVACLASQYAGWALKEGDFFALGSGPARSLYCNEPLYSVLEYKETSPVAVLAIESSILPPESLLDSISRKCDVDPRDLYVLVAPTNSLAGAVQIVSRVVETGVHKLFELGYDTTMLIHGYGICPISPTPGDFMTAMGWTNDAVLYGGKVWFTLCDKDSAIDSIAEKLPSASSKDYGLPFSELFKRYNYDFYQVDPMLFSPASVSINNIATGRWQNFGRENLELLRREWFEQ</sequence>
<evidence type="ECO:0000256" key="6">
    <source>
        <dbReference type="ARBA" id="ARBA00020597"/>
    </source>
</evidence>
<evidence type="ECO:0000313" key="13">
    <source>
        <dbReference type="EMBL" id="KRT34993.1"/>
    </source>
</evidence>
<keyword evidence="9 12" id="KW-0378">Hydrolase</keyword>
<keyword evidence="7 12" id="KW-0963">Cytoplasm</keyword>
<dbReference type="EMBL" id="ACJX03000001">
    <property type="protein sequence ID" value="KRT34993.1"/>
    <property type="molecule type" value="Genomic_DNA"/>
</dbReference>
<comment type="pathway">
    <text evidence="3 12">One-carbon metabolism; formaldehyde degradation; formate from formaldehyde (H(4)MPT route): step 3/5.</text>
</comment>
<dbReference type="GO" id="GO:0018759">
    <property type="term" value="F:methenyltetrahydromethanopterin cyclohydrolase activity"/>
    <property type="evidence" value="ECO:0007669"/>
    <property type="project" value="UniProtKB-UniRule"/>
</dbReference>
<evidence type="ECO:0000256" key="9">
    <source>
        <dbReference type="ARBA" id="ARBA00022801"/>
    </source>
</evidence>
<dbReference type="EC" id="3.5.4.27" evidence="5 12"/>
<dbReference type="NCBIfam" id="TIGR03120">
    <property type="entry name" value="one_C_mch"/>
    <property type="match status" value="1"/>
</dbReference>
<evidence type="ECO:0000256" key="12">
    <source>
        <dbReference type="HAMAP-Rule" id="MF_00486"/>
    </source>
</evidence>
<comment type="catalytic activity">
    <reaction evidence="11 12">
        <text>5,10-methenyl-5,6,7,8-tetrahydromethanopterin + H2O = N(5)-formyl-5,6,7,8-tetrahydromethanopterin + H(+)</text>
        <dbReference type="Rhea" id="RHEA:19053"/>
        <dbReference type="ChEBI" id="CHEBI:15377"/>
        <dbReference type="ChEBI" id="CHEBI:15378"/>
        <dbReference type="ChEBI" id="CHEBI:58018"/>
        <dbReference type="ChEBI" id="CHEBI:58337"/>
        <dbReference type="EC" id="3.5.4.27"/>
    </reaction>
</comment>
<gene>
    <name evidence="12" type="primary">mch</name>
    <name evidence="13" type="ORF">HMPREF1705_04251</name>
</gene>
<evidence type="ECO:0000256" key="10">
    <source>
        <dbReference type="ARBA" id="ARBA00030468"/>
    </source>
</evidence>
<dbReference type="Gene3D" id="3.30.1030.10">
    <property type="entry name" value="Methenyltetrahydromethanopterin Cyclohydrolase, Chain A, domain 2"/>
    <property type="match status" value="1"/>
</dbReference>
<evidence type="ECO:0000313" key="14">
    <source>
        <dbReference type="Proteomes" id="UP000005273"/>
    </source>
</evidence>
<evidence type="ECO:0000256" key="3">
    <source>
        <dbReference type="ARBA" id="ARBA00005087"/>
    </source>
</evidence>
<evidence type="ECO:0000256" key="7">
    <source>
        <dbReference type="ARBA" id="ARBA00022490"/>
    </source>
</evidence>
<evidence type="ECO:0000256" key="5">
    <source>
        <dbReference type="ARBA" id="ARBA00012765"/>
    </source>
</evidence>
<comment type="subcellular location">
    <subcellularLocation>
        <location evidence="2 12">Cytoplasm</location>
    </subcellularLocation>
</comment>
<evidence type="ECO:0000256" key="11">
    <source>
        <dbReference type="ARBA" id="ARBA00048684"/>
    </source>
</evidence>
<dbReference type="Pfam" id="PF02289">
    <property type="entry name" value="MCH"/>
    <property type="match status" value="1"/>
</dbReference>
<dbReference type="STRING" id="592015.HMPREF1705_04251"/>
<accession>A0A0T5X9H5</accession>
<comment type="function">
    <text evidence="1 12">Catalyzes the hydrolysis of methenyl-H(4)MPT(+) to 5-formyl-H(4)MPT.</text>
</comment>
<dbReference type="eggNOG" id="COG3252">
    <property type="taxonomic scope" value="Bacteria"/>
</dbReference>
<dbReference type="UniPathway" id="UPA00562">
    <property type="reaction ID" value="UER00703"/>
</dbReference>
<dbReference type="RefSeq" id="WP_009202355.1">
    <property type="nucleotide sequence ID" value="NZ_ACJX03000001.1"/>
</dbReference>
<dbReference type="HAMAP" id="MF_00486">
    <property type="entry name" value="McH"/>
    <property type="match status" value="1"/>
</dbReference>
<keyword evidence="8 12" id="KW-0554">One-carbon metabolism</keyword>
<dbReference type="SUPFAM" id="SSF56199">
    <property type="entry name" value="Methenyltetrahydromethanopterin cyclohydrolase"/>
    <property type="match status" value="1"/>
</dbReference>
<dbReference type="OrthoDB" id="241529at2"/>
<dbReference type="Gene3D" id="3.10.340.11">
    <property type="entry name" value="Methenyltetrahydromethanopterin Cyclohydrolase, Chain A, domain 1"/>
    <property type="match status" value="1"/>
</dbReference>
<evidence type="ECO:0000256" key="8">
    <source>
        <dbReference type="ARBA" id="ARBA00022563"/>
    </source>
</evidence>
<comment type="caution">
    <text evidence="13">The sequence shown here is derived from an EMBL/GenBank/DDBJ whole genome shotgun (WGS) entry which is preliminary data.</text>
</comment>
<dbReference type="GO" id="GO:0046294">
    <property type="term" value="P:formaldehyde catabolic process"/>
    <property type="evidence" value="ECO:0007669"/>
    <property type="project" value="UniProtKB-UniRule"/>
</dbReference>
<dbReference type="GO" id="GO:0006730">
    <property type="term" value="P:one-carbon metabolic process"/>
    <property type="evidence" value="ECO:0007669"/>
    <property type="project" value="UniProtKB-UniRule"/>
</dbReference>
<protein>
    <recommendedName>
        <fullName evidence="6 12">Methenyltetrahydromethanopterin cyclohydrolase</fullName>
        <ecNumber evidence="5 12">3.5.4.27</ecNumber>
    </recommendedName>
    <alternativeName>
        <fullName evidence="10 12">Methenyl-H4MPT cyclohydrolase</fullName>
    </alternativeName>
</protein>
<evidence type="ECO:0000256" key="2">
    <source>
        <dbReference type="ARBA" id="ARBA00004496"/>
    </source>
</evidence>
<organism evidence="13 14">
    <name type="scientific">Acetomicrobium hydrogeniformans ATCC BAA-1850</name>
    <dbReference type="NCBI Taxonomy" id="592015"/>
    <lineage>
        <taxon>Bacteria</taxon>
        <taxon>Thermotogati</taxon>
        <taxon>Synergistota</taxon>
        <taxon>Synergistia</taxon>
        <taxon>Synergistales</taxon>
        <taxon>Acetomicrobiaceae</taxon>
        <taxon>Acetomicrobium</taxon>
    </lineage>
</organism>
<dbReference type="GO" id="GO:0005737">
    <property type="term" value="C:cytoplasm"/>
    <property type="evidence" value="ECO:0007669"/>
    <property type="project" value="UniProtKB-SubCell"/>
</dbReference>
<dbReference type="Proteomes" id="UP000005273">
    <property type="component" value="Unassembled WGS sequence"/>
</dbReference>
<dbReference type="AlphaFoldDB" id="A0A0T5X9H5"/>
<reference evidence="14" key="1">
    <citation type="submission" date="2012-09" db="EMBL/GenBank/DDBJ databases">
        <authorList>
            <person name="Weinstock G."/>
            <person name="Sodergren E."/>
            <person name="Clifton S."/>
            <person name="Fulton L."/>
            <person name="Fulton B."/>
            <person name="Courtney L."/>
            <person name="Fronick C."/>
            <person name="Harrison M."/>
            <person name="Strong C."/>
            <person name="Farmer C."/>
            <person name="Delehaunty K."/>
            <person name="Markovic C."/>
            <person name="Hall O."/>
            <person name="Minx P."/>
            <person name="Tomlinson C."/>
            <person name="Mitreva M."/>
            <person name="Nelson J."/>
            <person name="Hou S."/>
            <person name="Wollam A."/>
            <person name="Pepin K.H."/>
            <person name="Johnson M."/>
            <person name="Bhonagiri V."/>
            <person name="Nash W.E."/>
            <person name="Suruliraj S."/>
            <person name="Warren W."/>
            <person name="Chinwalla A."/>
            <person name="Mardis E.R."/>
            <person name="Wilson R.K."/>
        </authorList>
    </citation>
    <scope>NUCLEOTIDE SEQUENCE [LARGE SCALE GENOMIC DNA]</scope>
    <source>
        <strain evidence="14">OS1</strain>
    </source>
</reference>
<evidence type="ECO:0000256" key="1">
    <source>
        <dbReference type="ARBA" id="ARBA00004058"/>
    </source>
</evidence>
<name>A0A0T5X9H5_9BACT</name>
<evidence type="ECO:0000256" key="4">
    <source>
        <dbReference type="ARBA" id="ARBA00006902"/>
    </source>
</evidence>
<comment type="similarity">
    <text evidence="4 12">Belongs to the MCH family.</text>
</comment>